<gene>
    <name evidence="2" type="ORF">B1C78_10735</name>
</gene>
<dbReference type="RefSeq" id="WP_077279152.1">
    <property type="nucleotide sequence ID" value="NZ_MVBK01000060.1"/>
</dbReference>
<protein>
    <submittedName>
        <fullName evidence="2">Uncharacterized protein</fullName>
    </submittedName>
</protein>
<evidence type="ECO:0000313" key="3">
    <source>
        <dbReference type="Proteomes" id="UP000189462"/>
    </source>
</evidence>
<feature type="transmembrane region" description="Helical" evidence="1">
    <location>
        <begin position="37"/>
        <end position="56"/>
    </location>
</feature>
<keyword evidence="1" id="KW-1133">Transmembrane helix</keyword>
<dbReference type="AlphaFoldDB" id="A0A1V3NFN4"/>
<name>A0A1V3NFN4_9GAMM</name>
<proteinExistence type="predicted"/>
<keyword evidence="1" id="KW-0812">Transmembrane</keyword>
<evidence type="ECO:0000256" key="1">
    <source>
        <dbReference type="SAM" id="Phobius"/>
    </source>
</evidence>
<dbReference type="STRING" id="108003.B1C78_10735"/>
<dbReference type="Gene3D" id="3.40.50.2000">
    <property type="entry name" value="Glycogen Phosphorylase B"/>
    <property type="match status" value="1"/>
</dbReference>
<comment type="caution">
    <text evidence="2">The sequence shown here is derived from an EMBL/GenBank/DDBJ whole genome shotgun (WGS) entry which is preliminary data.</text>
</comment>
<evidence type="ECO:0000313" key="2">
    <source>
        <dbReference type="EMBL" id="OOG23596.1"/>
    </source>
</evidence>
<organism evidence="2 3">
    <name type="scientific">Thioalkalivibrio denitrificans</name>
    <dbReference type="NCBI Taxonomy" id="108003"/>
    <lineage>
        <taxon>Bacteria</taxon>
        <taxon>Pseudomonadati</taxon>
        <taxon>Pseudomonadota</taxon>
        <taxon>Gammaproteobacteria</taxon>
        <taxon>Chromatiales</taxon>
        <taxon>Ectothiorhodospiraceae</taxon>
        <taxon>Thioalkalivibrio</taxon>
    </lineage>
</organism>
<accession>A0A1V3NFN4</accession>
<keyword evidence="3" id="KW-1185">Reference proteome</keyword>
<sequence length="109" mass="12009">MKKLLLVTRNFPPLCGGLGCLNRDLTATLSRHLDVRVIVPFSLAFFLVGLGYHPFISVTMGRFTNMNTLLLTTSVVIFLIGLVFEQNTQLIYNDGVAEDDPAASNGHQK</sequence>
<dbReference type="EMBL" id="MVBK01000060">
    <property type="protein sequence ID" value="OOG23596.1"/>
    <property type="molecule type" value="Genomic_DNA"/>
</dbReference>
<keyword evidence="1" id="KW-0472">Membrane</keyword>
<dbReference type="Proteomes" id="UP000189462">
    <property type="component" value="Unassembled WGS sequence"/>
</dbReference>
<feature type="transmembrane region" description="Helical" evidence="1">
    <location>
        <begin position="68"/>
        <end position="84"/>
    </location>
</feature>
<dbReference type="PROSITE" id="PS51257">
    <property type="entry name" value="PROKAR_LIPOPROTEIN"/>
    <property type="match status" value="1"/>
</dbReference>
<reference evidence="2 3" key="1">
    <citation type="submission" date="2017-02" db="EMBL/GenBank/DDBJ databases">
        <title>Genomic diversity within the haloalkaliphilic genus Thioalkalivibrio.</title>
        <authorList>
            <person name="Ahn A.-C."/>
            <person name="Meier-Kolthoff J."/>
            <person name="Overmars L."/>
            <person name="Richter M."/>
            <person name="Woyke T."/>
            <person name="Sorokin D.Y."/>
            <person name="Muyzer G."/>
        </authorList>
    </citation>
    <scope>NUCLEOTIDE SEQUENCE [LARGE SCALE GENOMIC DNA]</scope>
    <source>
        <strain evidence="2 3">ALJD</strain>
    </source>
</reference>